<feature type="transmembrane region" description="Helical" evidence="1">
    <location>
        <begin position="307"/>
        <end position="328"/>
    </location>
</feature>
<feature type="transmembrane region" description="Helical" evidence="1">
    <location>
        <begin position="41"/>
        <end position="60"/>
    </location>
</feature>
<dbReference type="RefSeq" id="WP_337313697.1">
    <property type="nucleotide sequence ID" value="NZ_JAEKNS010000145.1"/>
</dbReference>
<dbReference type="InterPro" id="IPR046671">
    <property type="entry name" value="DUF6541"/>
</dbReference>
<proteinExistence type="predicted"/>
<feature type="transmembrane region" description="Helical" evidence="1">
    <location>
        <begin position="282"/>
        <end position="300"/>
    </location>
</feature>
<feature type="transmembrane region" description="Helical" evidence="1">
    <location>
        <begin position="462"/>
        <end position="480"/>
    </location>
</feature>
<accession>A0A934JXR3</accession>
<feature type="transmembrane region" description="Helical" evidence="1">
    <location>
        <begin position="430"/>
        <end position="450"/>
    </location>
</feature>
<sequence>MALHDLAQALPGLVVAVLLPGYALATLLVPRWRAWERLAGAPGLAAGFLGVLGLGMRLVHIPFEPLTVLPCIAALAAAATFRARRTEQGPRTERPWWIAVPALIAGGVAAGVFAAALSGQVLPPDWDPRAHGALAAAIARTHDVIPVFPIPLQGTAFSYARPGFEAMTAVVSWIGGPSPAACMTPVITVCLVLMPLGLTLLALEAGGSLALAAVVPLVAVGMAFPSFQAILGRFPQVVDSTLVVPFIVAAMRLVRGREALDNALLLGVATASIWVVHGLEVLTALVVGGLLLAMTAVRALRASAGLALLRTGAAGVAVAAGAAVVTLLTRRPHVSLATVAEASTIPSPSAGSPAHLHMLLQLVAQTDFVSPLAVGLYVVGIGALLVRRRMWWVLVAHIVVILAMADSLYWHHLGRFWRDVVFPYGDEDRLLGVQFWIIPFIVGTGLLAVATVMRRLAADRRLAVASSLGAVMLAGIVYVLRTPLDRAYTDFFANPVVNVPPLGVFDRLAHPTHWRIAAICTLLALVAGWIGLCLRTNVASGLRARFGVRRTVDAAAAAVAVIALIGLALGGQSELGVYQRAVVDRATATPADVAVLARMSAALPKGSLVLTDGLNDAGIWVLSLTDLTPLVPPGSEGGALSLPLLAALSHACDDPAAAVAALQNVAAIFVGSHTIPGSAYPWRADCIAQLPGVRKVASAPWQGTEAAGFAVSR</sequence>
<name>A0A934JXR3_9BACT</name>
<evidence type="ECO:0000313" key="2">
    <source>
        <dbReference type="EMBL" id="MBJ7596034.1"/>
    </source>
</evidence>
<feature type="transmembrane region" description="Helical" evidence="1">
    <location>
        <begin position="183"/>
        <end position="203"/>
    </location>
</feature>
<feature type="transmembrane region" description="Helical" evidence="1">
    <location>
        <begin position="6"/>
        <end position="29"/>
    </location>
</feature>
<protein>
    <submittedName>
        <fullName evidence="2">Uncharacterized protein</fullName>
    </submittedName>
</protein>
<feature type="transmembrane region" description="Helical" evidence="1">
    <location>
        <begin position="210"/>
        <end position="231"/>
    </location>
</feature>
<feature type="transmembrane region" description="Helical" evidence="1">
    <location>
        <begin position="368"/>
        <end position="386"/>
    </location>
</feature>
<reference evidence="2 3" key="1">
    <citation type="submission" date="2020-10" db="EMBL/GenBank/DDBJ databases">
        <title>Ca. Dormibacterota MAGs.</title>
        <authorList>
            <person name="Montgomery K."/>
        </authorList>
    </citation>
    <scope>NUCLEOTIDE SEQUENCE [LARGE SCALE GENOMIC DNA]</scope>
    <source>
        <strain evidence="2">SC8812_S17_18</strain>
    </source>
</reference>
<dbReference type="AlphaFoldDB" id="A0A934JXR3"/>
<feature type="transmembrane region" description="Helical" evidence="1">
    <location>
        <begin position="66"/>
        <end position="84"/>
    </location>
</feature>
<feature type="transmembrane region" description="Helical" evidence="1">
    <location>
        <begin position="96"/>
        <end position="117"/>
    </location>
</feature>
<dbReference type="Proteomes" id="UP000606991">
    <property type="component" value="Unassembled WGS sequence"/>
</dbReference>
<feature type="transmembrane region" description="Helical" evidence="1">
    <location>
        <begin position="554"/>
        <end position="571"/>
    </location>
</feature>
<keyword evidence="1" id="KW-0812">Transmembrane</keyword>
<gene>
    <name evidence="2" type="ORF">JF886_14480</name>
</gene>
<keyword evidence="1" id="KW-1133">Transmembrane helix</keyword>
<dbReference type="EMBL" id="JAEKNS010000145">
    <property type="protein sequence ID" value="MBJ7596034.1"/>
    <property type="molecule type" value="Genomic_DNA"/>
</dbReference>
<keyword evidence="1" id="KW-0472">Membrane</keyword>
<comment type="caution">
    <text evidence="2">The sequence shown here is derived from an EMBL/GenBank/DDBJ whole genome shotgun (WGS) entry which is preliminary data.</text>
</comment>
<dbReference type="Pfam" id="PF20176">
    <property type="entry name" value="DUF6541"/>
    <property type="match status" value="1"/>
</dbReference>
<evidence type="ECO:0000313" key="3">
    <source>
        <dbReference type="Proteomes" id="UP000606991"/>
    </source>
</evidence>
<feature type="transmembrane region" description="Helical" evidence="1">
    <location>
        <begin position="391"/>
        <end position="410"/>
    </location>
</feature>
<feature type="transmembrane region" description="Helical" evidence="1">
    <location>
        <begin position="514"/>
        <end position="534"/>
    </location>
</feature>
<organism evidence="2 3">
    <name type="scientific">Candidatus Aeolococcus gillhamiae</name>
    <dbReference type="NCBI Taxonomy" id="3127015"/>
    <lineage>
        <taxon>Bacteria</taxon>
        <taxon>Bacillati</taxon>
        <taxon>Candidatus Dormiibacterota</taxon>
        <taxon>Candidatus Dormibacteria</taxon>
        <taxon>Candidatus Aeolococcales</taxon>
        <taxon>Candidatus Aeolococcaceae</taxon>
        <taxon>Candidatus Aeolococcus</taxon>
    </lineage>
</organism>
<evidence type="ECO:0000256" key="1">
    <source>
        <dbReference type="SAM" id="Phobius"/>
    </source>
</evidence>